<evidence type="ECO:0000256" key="3">
    <source>
        <dbReference type="ARBA" id="ARBA00022729"/>
    </source>
</evidence>
<dbReference type="EMBL" id="DTLB01000008">
    <property type="protein sequence ID" value="HFW31716.1"/>
    <property type="molecule type" value="Genomic_DNA"/>
</dbReference>
<evidence type="ECO:0000256" key="4">
    <source>
        <dbReference type="ARBA" id="ARBA00022764"/>
    </source>
</evidence>
<sequence length="385" mass="43414">MVDESRRDFLKIAVAGIAGLAAGGVAGYIIGGSSSKNRILELESEIERLRAKGEKILEKELKVSNWSLYINEYLLDVFSEQTGIPRGKIVYDTYDDPNTVLAKLEAGTSGYDVVILPDYCVEIAREKGLLMELNRGLIPNAKFLDKKFQNLPYDPEGKYSIVYMWGSTGFAWLEGVEEVTTLAQIFDPDYGFLPKYRKKITMLEEAQEVICSCKAYLGKDIDDWSDETLEEVKEVLIRQKPYLAAYAGATVYSEGLRNGTIYVAQAYNGDIVRLRDESVAVEFGIPEEGGTIWTDSFCIPKDAKNIYAAHEFINFLLDPAVSAVNSQFIKYANPVRASWDFIPDLLEDPAVYPPEEVQENMWLMPSLSDEEREKIEKLMIEVKVH</sequence>
<dbReference type="EMBL" id="DSCQ01000022">
    <property type="protein sequence ID" value="HET20848.1"/>
    <property type="molecule type" value="Genomic_DNA"/>
</dbReference>
<keyword evidence="6" id="KW-0812">Transmembrane</keyword>
<dbReference type="GO" id="GO:0019808">
    <property type="term" value="F:polyamine binding"/>
    <property type="evidence" value="ECO:0007669"/>
    <property type="project" value="InterPro"/>
</dbReference>
<name>A0A7C2SK84_ARCFL</name>
<dbReference type="SUPFAM" id="SSF53850">
    <property type="entry name" value="Periplasmic binding protein-like II"/>
    <property type="match status" value="1"/>
</dbReference>
<dbReference type="Gene3D" id="3.40.190.10">
    <property type="entry name" value="Periplasmic binding protein-like II"/>
    <property type="match status" value="2"/>
</dbReference>
<proteinExistence type="predicted"/>
<dbReference type="PIRSF" id="PIRSF019574">
    <property type="entry name" value="Periplasmic_polyamine_BP"/>
    <property type="match status" value="1"/>
</dbReference>
<evidence type="ECO:0000313" key="7">
    <source>
        <dbReference type="EMBL" id="HET20848.1"/>
    </source>
</evidence>
<dbReference type="PANTHER" id="PTHR30222:SF17">
    <property type="entry name" value="SPERMIDINE_PUTRESCINE-BINDING PERIPLASMIC PROTEIN"/>
    <property type="match status" value="1"/>
</dbReference>
<comment type="subcellular location">
    <subcellularLocation>
        <location evidence="1">Periplasm</location>
    </subcellularLocation>
</comment>
<evidence type="ECO:0000256" key="5">
    <source>
        <dbReference type="SAM" id="Coils"/>
    </source>
</evidence>
<keyword evidence="3" id="KW-0732">Signal</keyword>
<comment type="caution">
    <text evidence="7">The sequence shown here is derived from an EMBL/GenBank/DDBJ whole genome shotgun (WGS) entry which is preliminary data.</text>
</comment>
<dbReference type="PANTHER" id="PTHR30222">
    <property type="entry name" value="SPERMIDINE/PUTRESCINE-BINDING PERIPLASMIC PROTEIN"/>
    <property type="match status" value="1"/>
</dbReference>
<dbReference type="CDD" id="cd13590">
    <property type="entry name" value="PBP2_PotD_PotF_like"/>
    <property type="match status" value="1"/>
</dbReference>
<evidence type="ECO:0000313" key="8">
    <source>
        <dbReference type="EMBL" id="HFW31716.1"/>
    </source>
</evidence>
<dbReference type="InterPro" id="IPR006059">
    <property type="entry name" value="SBP"/>
</dbReference>
<dbReference type="GO" id="GO:0042597">
    <property type="term" value="C:periplasmic space"/>
    <property type="evidence" value="ECO:0007669"/>
    <property type="project" value="UniProtKB-SubCell"/>
</dbReference>
<organism evidence="7">
    <name type="scientific">Archaeoglobus fulgidus</name>
    <dbReference type="NCBI Taxonomy" id="2234"/>
    <lineage>
        <taxon>Archaea</taxon>
        <taxon>Methanobacteriati</taxon>
        <taxon>Methanobacteriota</taxon>
        <taxon>Archaeoglobi</taxon>
        <taxon>Archaeoglobales</taxon>
        <taxon>Archaeoglobaceae</taxon>
        <taxon>Archaeoglobus</taxon>
    </lineage>
</organism>
<dbReference type="InterPro" id="IPR006311">
    <property type="entry name" value="TAT_signal"/>
</dbReference>
<dbReference type="PROSITE" id="PS51318">
    <property type="entry name" value="TAT"/>
    <property type="match status" value="1"/>
</dbReference>
<dbReference type="AlphaFoldDB" id="A0A7C2SK84"/>
<gene>
    <name evidence="7" type="ORF">ENN70_01825</name>
    <name evidence="8" type="ORF">ENW66_01995</name>
</gene>
<dbReference type="GO" id="GO:0015846">
    <property type="term" value="P:polyamine transport"/>
    <property type="evidence" value="ECO:0007669"/>
    <property type="project" value="InterPro"/>
</dbReference>
<evidence type="ECO:0000256" key="1">
    <source>
        <dbReference type="ARBA" id="ARBA00004418"/>
    </source>
</evidence>
<reference evidence="7" key="1">
    <citation type="journal article" date="2020" name="mSystems">
        <title>Genome- and Community-Level Interaction Insights into Carbon Utilization and Element Cycling Functions of Hydrothermarchaeota in Hydrothermal Sediment.</title>
        <authorList>
            <person name="Zhou Z."/>
            <person name="Liu Y."/>
            <person name="Xu W."/>
            <person name="Pan J."/>
            <person name="Luo Z.H."/>
            <person name="Li M."/>
        </authorList>
    </citation>
    <scope>NUCLEOTIDE SEQUENCE [LARGE SCALE GENOMIC DNA]</scope>
    <source>
        <strain evidence="7">SpSt-12</strain>
        <strain evidence="8">SpSt-87</strain>
    </source>
</reference>
<protein>
    <submittedName>
        <fullName evidence="7">Spermidine/putrescine ABC transporter substrate-binding protein</fullName>
    </submittedName>
</protein>
<keyword evidence="4" id="KW-0574">Periplasm</keyword>
<keyword evidence="5" id="KW-0175">Coiled coil</keyword>
<dbReference type="Pfam" id="PF13416">
    <property type="entry name" value="SBP_bac_8"/>
    <property type="match status" value="1"/>
</dbReference>
<feature type="transmembrane region" description="Helical" evidence="6">
    <location>
        <begin position="12"/>
        <end position="31"/>
    </location>
</feature>
<keyword evidence="6" id="KW-0472">Membrane</keyword>
<dbReference type="PRINTS" id="PR00909">
    <property type="entry name" value="SPERMDNBNDNG"/>
</dbReference>
<accession>A0A7C2SK84</accession>
<evidence type="ECO:0000256" key="2">
    <source>
        <dbReference type="ARBA" id="ARBA00022448"/>
    </source>
</evidence>
<evidence type="ECO:0000256" key="6">
    <source>
        <dbReference type="SAM" id="Phobius"/>
    </source>
</evidence>
<feature type="coiled-coil region" evidence="5">
    <location>
        <begin position="32"/>
        <end position="59"/>
    </location>
</feature>
<keyword evidence="6" id="KW-1133">Transmembrane helix</keyword>
<keyword evidence="2" id="KW-0813">Transport</keyword>
<dbReference type="InterPro" id="IPR001188">
    <property type="entry name" value="Sperm_putr-bd"/>
</dbReference>